<dbReference type="KEGG" id="nde:NIDE1083"/>
<evidence type="ECO:0000259" key="5">
    <source>
        <dbReference type="PROSITE" id="PS50893"/>
    </source>
</evidence>
<dbReference type="GO" id="GO:0022857">
    <property type="term" value="F:transmembrane transporter activity"/>
    <property type="evidence" value="ECO:0007669"/>
    <property type="project" value="TreeGrafter"/>
</dbReference>
<dbReference type="GO" id="GO:0005524">
    <property type="term" value="F:ATP binding"/>
    <property type="evidence" value="ECO:0007669"/>
    <property type="project" value="UniProtKB-KW"/>
</dbReference>
<dbReference type="GO" id="GO:0016887">
    <property type="term" value="F:ATP hydrolysis activity"/>
    <property type="evidence" value="ECO:0007669"/>
    <property type="project" value="InterPro"/>
</dbReference>
<comment type="similarity">
    <text evidence="4">Belongs to the ABC transporter superfamily. Macrolide exporter (TC 3.A.1.122) family.</text>
</comment>
<dbReference type="eggNOG" id="COG1136">
    <property type="taxonomic scope" value="Bacteria"/>
</dbReference>
<evidence type="ECO:0000313" key="6">
    <source>
        <dbReference type="EMBL" id="CBK40843.1"/>
    </source>
</evidence>
<dbReference type="Gene3D" id="3.40.50.300">
    <property type="entry name" value="P-loop containing nucleotide triphosphate hydrolases"/>
    <property type="match status" value="1"/>
</dbReference>
<dbReference type="Pfam" id="PF00005">
    <property type="entry name" value="ABC_tran"/>
    <property type="match status" value="1"/>
</dbReference>
<evidence type="ECO:0000256" key="1">
    <source>
        <dbReference type="ARBA" id="ARBA00022448"/>
    </source>
</evidence>
<dbReference type="PROSITE" id="PS50893">
    <property type="entry name" value="ABC_TRANSPORTER_2"/>
    <property type="match status" value="1"/>
</dbReference>
<dbReference type="InterPro" id="IPR017871">
    <property type="entry name" value="ABC_transporter-like_CS"/>
</dbReference>
<dbReference type="SUPFAM" id="SSF52540">
    <property type="entry name" value="P-loop containing nucleoside triphosphate hydrolases"/>
    <property type="match status" value="1"/>
</dbReference>
<feature type="domain" description="ABC transporter" evidence="5">
    <location>
        <begin position="5"/>
        <end position="236"/>
    </location>
</feature>
<keyword evidence="7" id="KW-1185">Reference proteome</keyword>
<evidence type="ECO:0000256" key="2">
    <source>
        <dbReference type="ARBA" id="ARBA00022741"/>
    </source>
</evidence>
<dbReference type="InterPro" id="IPR027417">
    <property type="entry name" value="P-loop_NTPase"/>
</dbReference>
<reference evidence="6 7" key="1">
    <citation type="journal article" date="2010" name="Proc. Natl. Acad. Sci. U.S.A.">
        <title>A Nitrospira metagenome illuminates the physiology and evolution of globally important nitrite-oxidizing bacteria.</title>
        <authorList>
            <person name="Lucker S."/>
            <person name="Wagner M."/>
            <person name="Maixner F."/>
            <person name="Pelletier E."/>
            <person name="Koch H."/>
            <person name="Vacherie B."/>
            <person name="Rattei T."/>
            <person name="Sinninghe Damste J."/>
            <person name="Spieck E."/>
            <person name="Le Paslier D."/>
            <person name="Daims H."/>
        </authorList>
    </citation>
    <scope>NUCLEOTIDE SEQUENCE [LARGE SCALE GENOMIC DNA]</scope>
</reference>
<name>D8PC84_9BACT</name>
<dbReference type="InterPro" id="IPR003439">
    <property type="entry name" value="ABC_transporter-like_ATP-bd"/>
</dbReference>
<dbReference type="CDD" id="cd03255">
    <property type="entry name" value="ABC_MJ0796_LolCDE_FtsE"/>
    <property type="match status" value="1"/>
</dbReference>
<dbReference type="STRING" id="330214.NIDE1083"/>
<dbReference type="InterPro" id="IPR015854">
    <property type="entry name" value="ABC_transpr_LolD-like"/>
</dbReference>
<dbReference type="PROSITE" id="PS00211">
    <property type="entry name" value="ABC_TRANSPORTER_1"/>
    <property type="match status" value="1"/>
</dbReference>
<dbReference type="PANTHER" id="PTHR24220:SF86">
    <property type="entry name" value="ABC TRANSPORTER ABCH.1"/>
    <property type="match status" value="1"/>
</dbReference>
<evidence type="ECO:0000256" key="4">
    <source>
        <dbReference type="ARBA" id="ARBA00038388"/>
    </source>
</evidence>
<evidence type="ECO:0000256" key="3">
    <source>
        <dbReference type="ARBA" id="ARBA00022840"/>
    </source>
</evidence>
<sequence>MAPLIVCEDLWKIYRVGDVEVQALRGINLTIDRGEFVAVMGTSGSGKSTLMNILGCLDQPTRGRYELDGLDVATAKPDLLAELRNRQIGFVFQSFNLIPRTSALENAQLPLFYRGLSIKEQRKQAAAALQRVGLAGREQHYPTQLSGGQQQRVAIARALVGAPSILFADEPTGNLDTASSREIMSILEELNRQDGITIILVTHESDIAAYASRELVMKDGRITQDVRRAPHLTVVQ</sequence>
<keyword evidence="6" id="KW-0378">Hydrolase</keyword>
<dbReference type="InterPro" id="IPR017911">
    <property type="entry name" value="MacB-like_ATP-bd"/>
</dbReference>
<dbReference type="EC" id="3.6.3.-" evidence="6"/>
<keyword evidence="3 6" id="KW-0067">ATP-binding</keyword>
<evidence type="ECO:0000313" key="7">
    <source>
        <dbReference type="Proteomes" id="UP000001660"/>
    </source>
</evidence>
<dbReference type="OrthoDB" id="9802264at2"/>
<dbReference type="FunFam" id="3.40.50.300:FF:000032">
    <property type="entry name" value="Export ABC transporter ATP-binding protein"/>
    <property type="match status" value="1"/>
</dbReference>
<dbReference type="AlphaFoldDB" id="D8PC84"/>
<dbReference type="PANTHER" id="PTHR24220">
    <property type="entry name" value="IMPORT ATP-BINDING PROTEIN"/>
    <property type="match status" value="1"/>
</dbReference>
<dbReference type="GO" id="GO:0005886">
    <property type="term" value="C:plasma membrane"/>
    <property type="evidence" value="ECO:0007669"/>
    <property type="project" value="TreeGrafter"/>
</dbReference>
<organism evidence="6 7">
    <name type="scientific">Nitrospira defluvii</name>
    <dbReference type="NCBI Taxonomy" id="330214"/>
    <lineage>
        <taxon>Bacteria</taxon>
        <taxon>Pseudomonadati</taxon>
        <taxon>Nitrospirota</taxon>
        <taxon>Nitrospiria</taxon>
        <taxon>Nitrospirales</taxon>
        <taxon>Nitrospiraceae</taxon>
        <taxon>Nitrospira</taxon>
    </lineage>
</organism>
<keyword evidence="2" id="KW-0547">Nucleotide-binding</keyword>
<dbReference type="Proteomes" id="UP000001660">
    <property type="component" value="Chromosome"/>
</dbReference>
<keyword evidence="1" id="KW-0813">Transport</keyword>
<dbReference type="InterPro" id="IPR003593">
    <property type="entry name" value="AAA+_ATPase"/>
</dbReference>
<dbReference type="EMBL" id="FP929003">
    <property type="protein sequence ID" value="CBK40843.1"/>
    <property type="molecule type" value="Genomic_DNA"/>
</dbReference>
<protein>
    <submittedName>
        <fullName evidence="6">ABC transporter, ATPase component, putative Macrolide export ATP-binding protein</fullName>
        <ecNumber evidence="6">3.6.3.-</ecNumber>
    </submittedName>
</protein>
<gene>
    <name evidence="6" type="primary">macB</name>
    <name evidence="6" type="ORF">NIDE1083</name>
</gene>
<accession>D8PC84</accession>
<dbReference type="HOGENOM" id="CLU_000604_1_22_0"/>
<dbReference type="GO" id="GO:0098796">
    <property type="term" value="C:membrane protein complex"/>
    <property type="evidence" value="ECO:0007669"/>
    <property type="project" value="UniProtKB-ARBA"/>
</dbReference>
<proteinExistence type="inferred from homology"/>
<dbReference type="SMART" id="SM00382">
    <property type="entry name" value="AAA"/>
    <property type="match status" value="1"/>
</dbReference>